<dbReference type="GO" id="GO:0003677">
    <property type="term" value="F:DNA binding"/>
    <property type="evidence" value="ECO:0007669"/>
    <property type="project" value="InterPro"/>
</dbReference>
<dbReference type="InterPro" id="IPR011111">
    <property type="entry name" value="Plasmid_RepB"/>
</dbReference>
<dbReference type="GO" id="GO:0007059">
    <property type="term" value="P:chromosome segregation"/>
    <property type="evidence" value="ECO:0007669"/>
    <property type="project" value="TreeGrafter"/>
</dbReference>
<dbReference type="Pfam" id="PF02195">
    <property type="entry name" value="ParB_N"/>
    <property type="match status" value="1"/>
</dbReference>
<evidence type="ECO:0000259" key="2">
    <source>
        <dbReference type="SMART" id="SM00470"/>
    </source>
</evidence>
<accession>A0A2P9HDX7</accession>
<dbReference type="Pfam" id="PF07506">
    <property type="entry name" value="RepB"/>
    <property type="match status" value="1"/>
</dbReference>
<dbReference type="EMBL" id="OOFM01000002">
    <property type="protein sequence ID" value="SPL62288.1"/>
    <property type="molecule type" value="Genomic_DNA"/>
</dbReference>
<name>A0A2P9HDX7_9HYPH</name>
<dbReference type="AlphaFoldDB" id="A0A2P9HDX7"/>
<dbReference type="Gene3D" id="3.90.1530.30">
    <property type="match status" value="1"/>
</dbReference>
<dbReference type="NCBIfam" id="TIGR03454">
    <property type="entry name" value="partition_RepB"/>
    <property type="match status" value="1"/>
</dbReference>
<dbReference type="SMART" id="SM00470">
    <property type="entry name" value="ParB"/>
    <property type="match status" value="1"/>
</dbReference>
<evidence type="ECO:0000313" key="4">
    <source>
        <dbReference type="Proteomes" id="UP000246073"/>
    </source>
</evidence>
<dbReference type="PANTHER" id="PTHR33375:SF1">
    <property type="entry name" value="CHROMOSOME-PARTITIONING PROTEIN PARB-RELATED"/>
    <property type="match status" value="1"/>
</dbReference>
<dbReference type="PANTHER" id="PTHR33375">
    <property type="entry name" value="CHROMOSOME-PARTITIONING PROTEIN PARB-RELATED"/>
    <property type="match status" value="1"/>
</dbReference>
<dbReference type="InterPro" id="IPR003115">
    <property type="entry name" value="ParB_N"/>
</dbReference>
<dbReference type="InterPro" id="IPR004437">
    <property type="entry name" value="ParB/RepB/Spo0J"/>
</dbReference>
<dbReference type="GO" id="GO:0005694">
    <property type="term" value="C:chromosome"/>
    <property type="evidence" value="ECO:0007669"/>
    <property type="project" value="TreeGrafter"/>
</dbReference>
<dbReference type="InterPro" id="IPR050336">
    <property type="entry name" value="Chromosome_partition/occlusion"/>
</dbReference>
<dbReference type="SUPFAM" id="SSF109709">
    <property type="entry name" value="KorB DNA-binding domain-like"/>
    <property type="match status" value="1"/>
</dbReference>
<sequence length="330" mass="37263">MGQRMSRKDSRSIFANLVKPQEQTGDMTPAASPSPHLRKVAAGLRQLHEREETFAKILKDGDRIVDIDVNDIAPSPIQDRFHGSYEESAIAEIVESMRERGQIVPGLVRPLDDGTHHYQIVFGRRRWNAAKQLGLPFRAVIKELTDEQAIVFQGEENTNREDLSFLEKCLFAHEQEAAGFRRDVICASLSTTKSHLSEMLRITTTVPKSTLLLIGRAPDTGRRRWLEFCELWNARSNAQILVQQALTSSPPDRFQAAVAALKQPDIKQATPESRVEREIRANGELLATITRSKAGSRLNFQKNVPQGFVDFLAERMPELHSQYLIDEKEG</sequence>
<dbReference type="InterPro" id="IPR036086">
    <property type="entry name" value="ParB/Sulfiredoxin_sf"/>
</dbReference>
<evidence type="ECO:0000313" key="3">
    <source>
        <dbReference type="EMBL" id="SPL62288.1"/>
    </source>
</evidence>
<proteinExistence type="inferred from homology"/>
<dbReference type="NCBIfam" id="TIGR00180">
    <property type="entry name" value="parB_part"/>
    <property type="match status" value="1"/>
</dbReference>
<protein>
    <submittedName>
        <fullName evidence="3">Plasmid replication protein RepB</fullName>
    </submittedName>
</protein>
<dbReference type="CDD" id="cd16405">
    <property type="entry name" value="RepB_like_N"/>
    <property type="match status" value="1"/>
</dbReference>
<organism evidence="3 4">
    <name type="scientific">Ochrobactrum soli</name>
    <dbReference type="NCBI Taxonomy" id="2448455"/>
    <lineage>
        <taxon>Bacteria</taxon>
        <taxon>Pseudomonadati</taxon>
        <taxon>Pseudomonadota</taxon>
        <taxon>Alphaproteobacteria</taxon>
        <taxon>Hyphomicrobiales</taxon>
        <taxon>Brucellaceae</taxon>
        <taxon>Brucella/Ochrobactrum group</taxon>
        <taxon>Ochrobactrum</taxon>
    </lineage>
</organism>
<feature type="domain" description="ParB-like N-terminal" evidence="2">
    <location>
        <begin position="65"/>
        <end position="158"/>
    </location>
</feature>
<dbReference type="Proteomes" id="UP000246073">
    <property type="component" value="Unassembled WGS sequence"/>
</dbReference>
<dbReference type="SUPFAM" id="SSF110849">
    <property type="entry name" value="ParB/Sulfiredoxin"/>
    <property type="match status" value="1"/>
</dbReference>
<comment type="similarity">
    <text evidence="1">Belongs to the ParB family.</text>
</comment>
<dbReference type="Gene3D" id="1.10.10.2830">
    <property type="match status" value="1"/>
</dbReference>
<reference evidence="4" key="1">
    <citation type="submission" date="2017-12" db="EMBL/GenBank/DDBJ databases">
        <authorList>
            <person name="Diaz M."/>
        </authorList>
    </citation>
    <scope>NUCLEOTIDE SEQUENCE [LARGE SCALE GENOMIC DNA]</scope>
    <source>
        <strain evidence="4">FI11154</strain>
    </source>
</reference>
<evidence type="ECO:0000256" key="1">
    <source>
        <dbReference type="ARBA" id="ARBA00006295"/>
    </source>
</evidence>
<gene>
    <name evidence="3" type="ORF">OHAE_5356</name>
</gene>
<dbReference type="InterPro" id="IPR037972">
    <property type="entry name" value="RepB_N"/>
</dbReference>
<dbReference type="InterPro" id="IPR017819">
    <property type="entry name" value="Plasmid_partition_RepB"/>
</dbReference>